<dbReference type="Proteomes" id="UP001234989">
    <property type="component" value="Chromosome 3"/>
</dbReference>
<reference evidence="1" key="1">
    <citation type="submission" date="2023-08" db="EMBL/GenBank/DDBJ databases">
        <title>A de novo genome assembly of Solanum verrucosum Schlechtendal, a Mexican diploid species geographically isolated from the other diploid A-genome species in potato relatives.</title>
        <authorList>
            <person name="Hosaka K."/>
        </authorList>
    </citation>
    <scope>NUCLEOTIDE SEQUENCE</scope>
    <source>
        <tissue evidence="1">Young leaves</tissue>
    </source>
</reference>
<sequence>IGHFLDQTAQLPKGISHSYELGIAQTWRRWKYYSTIFPMISGTTSKSS</sequence>
<dbReference type="EMBL" id="CP133614">
    <property type="protein sequence ID" value="WMV19548.1"/>
    <property type="molecule type" value="Genomic_DNA"/>
</dbReference>
<accession>A0AAF0QBE0</accession>
<keyword evidence="2" id="KW-1185">Reference proteome</keyword>
<gene>
    <name evidence="1" type="ORF">MTR67_012933</name>
</gene>
<proteinExistence type="predicted"/>
<feature type="non-terminal residue" evidence="1">
    <location>
        <position position="1"/>
    </location>
</feature>
<dbReference type="AlphaFoldDB" id="A0AAF0QBE0"/>
<protein>
    <submittedName>
        <fullName evidence="1">Uncharacterized protein</fullName>
    </submittedName>
</protein>
<evidence type="ECO:0000313" key="1">
    <source>
        <dbReference type="EMBL" id="WMV19548.1"/>
    </source>
</evidence>
<name>A0AAF0QBE0_SOLVR</name>
<evidence type="ECO:0000313" key="2">
    <source>
        <dbReference type="Proteomes" id="UP001234989"/>
    </source>
</evidence>
<organism evidence="1 2">
    <name type="scientific">Solanum verrucosum</name>
    <dbReference type="NCBI Taxonomy" id="315347"/>
    <lineage>
        <taxon>Eukaryota</taxon>
        <taxon>Viridiplantae</taxon>
        <taxon>Streptophyta</taxon>
        <taxon>Embryophyta</taxon>
        <taxon>Tracheophyta</taxon>
        <taxon>Spermatophyta</taxon>
        <taxon>Magnoliopsida</taxon>
        <taxon>eudicotyledons</taxon>
        <taxon>Gunneridae</taxon>
        <taxon>Pentapetalae</taxon>
        <taxon>asterids</taxon>
        <taxon>lamiids</taxon>
        <taxon>Solanales</taxon>
        <taxon>Solanaceae</taxon>
        <taxon>Solanoideae</taxon>
        <taxon>Solaneae</taxon>
        <taxon>Solanum</taxon>
    </lineage>
</organism>